<reference evidence="2" key="1">
    <citation type="journal article" date="2019" name="Int. J. Syst. Evol. Microbiol.">
        <title>The Global Catalogue of Microorganisms (GCM) 10K type strain sequencing project: providing services to taxonomists for standard genome sequencing and annotation.</title>
        <authorList>
            <consortium name="The Broad Institute Genomics Platform"/>
            <consortium name="The Broad Institute Genome Sequencing Center for Infectious Disease"/>
            <person name="Wu L."/>
            <person name="Ma J."/>
        </authorList>
    </citation>
    <scope>NUCLEOTIDE SEQUENCE [LARGE SCALE GENOMIC DNA]</scope>
    <source>
        <strain evidence="2">CCUG 49339</strain>
    </source>
</reference>
<evidence type="ECO:0000313" key="1">
    <source>
        <dbReference type="EMBL" id="MFD1738333.1"/>
    </source>
</evidence>
<comment type="caution">
    <text evidence="1">The sequence shown here is derived from an EMBL/GenBank/DDBJ whole genome shotgun (WGS) entry which is preliminary data.</text>
</comment>
<proteinExistence type="predicted"/>
<gene>
    <name evidence="1" type="ORF">ACFSCX_17555</name>
</gene>
<protein>
    <recommendedName>
        <fullName evidence="3">Multidrug ABC transporter ATPase</fullName>
    </recommendedName>
</protein>
<dbReference type="RefSeq" id="WP_377929543.1">
    <property type="nucleotide sequence ID" value="NZ_JBHUEM010000044.1"/>
</dbReference>
<sequence length="52" mass="6298">MKTKDEKDNSFMIRNMKELKKHSKIMEHMMTETDIKKIDKVPDPIQHGRKEK</sequence>
<dbReference type="EMBL" id="JBHUEM010000044">
    <property type="protein sequence ID" value="MFD1738333.1"/>
    <property type="molecule type" value="Genomic_DNA"/>
</dbReference>
<keyword evidence="2" id="KW-1185">Reference proteome</keyword>
<organism evidence="1 2">
    <name type="scientific">Bacillus salitolerans</name>
    <dbReference type="NCBI Taxonomy" id="1437434"/>
    <lineage>
        <taxon>Bacteria</taxon>
        <taxon>Bacillati</taxon>
        <taxon>Bacillota</taxon>
        <taxon>Bacilli</taxon>
        <taxon>Bacillales</taxon>
        <taxon>Bacillaceae</taxon>
        <taxon>Bacillus</taxon>
    </lineage>
</organism>
<name>A0ABW4LTD0_9BACI</name>
<accession>A0ABW4LTD0</accession>
<evidence type="ECO:0008006" key="3">
    <source>
        <dbReference type="Google" id="ProtNLM"/>
    </source>
</evidence>
<evidence type="ECO:0000313" key="2">
    <source>
        <dbReference type="Proteomes" id="UP001597214"/>
    </source>
</evidence>
<dbReference type="Proteomes" id="UP001597214">
    <property type="component" value="Unassembled WGS sequence"/>
</dbReference>